<evidence type="ECO:0000313" key="1">
    <source>
        <dbReference type="EMBL" id="KAG5193999.1"/>
    </source>
</evidence>
<organism evidence="1 2">
    <name type="scientific">Ovis aries</name>
    <name type="common">Sheep</name>
    <dbReference type="NCBI Taxonomy" id="9940"/>
    <lineage>
        <taxon>Eukaryota</taxon>
        <taxon>Metazoa</taxon>
        <taxon>Chordata</taxon>
        <taxon>Craniata</taxon>
        <taxon>Vertebrata</taxon>
        <taxon>Euteleostomi</taxon>
        <taxon>Mammalia</taxon>
        <taxon>Eutheria</taxon>
        <taxon>Laurasiatheria</taxon>
        <taxon>Artiodactyla</taxon>
        <taxon>Ruminantia</taxon>
        <taxon>Pecora</taxon>
        <taxon>Bovidae</taxon>
        <taxon>Caprinae</taxon>
        <taxon>Ovis</taxon>
    </lineage>
</organism>
<sequence>MDKGASEVSPRRPTPIIRRIADEYRKPTVASRNMLMFLLGRQLGRHRNDEALTKWLWGLTQKTPGWSWPLPKRHVTYPHMAPENYEKHSTMVWVNKSFPRRDY</sequence>
<dbReference type="Proteomes" id="UP000664991">
    <property type="component" value="Unassembled WGS sequence"/>
</dbReference>
<comment type="caution">
    <text evidence="1">The sequence shown here is derived from an EMBL/GenBank/DDBJ whole genome shotgun (WGS) entry which is preliminary data.</text>
</comment>
<evidence type="ECO:0000313" key="2">
    <source>
        <dbReference type="Proteomes" id="UP000664991"/>
    </source>
</evidence>
<dbReference type="EMBL" id="JAEMGP010000027">
    <property type="protein sequence ID" value="KAG5193999.1"/>
    <property type="molecule type" value="Genomic_DNA"/>
</dbReference>
<name>A0A835ZML5_SHEEP</name>
<dbReference type="AlphaFoldDB" id="A0A835ZML5"/>
<accession>A0A835ZML5</accession>
<proteinExistence type="predicted"/>
<gene>
    <name evidence="1" type="ORF">JEQ12_020360</name>
</gene>
<reference evidence="1 2" key="1">
    <citation type="submission" date="2020-12" db="EMBL/GenBank/DDBJ databases">
        <title>De novo assembly of Tibetan sheep genome.</title>
        <authorList>
            <person name="Li X."/>
        </authorList>
    </citation>
    <scope>NUCLEOTIDE SEQUENCE [LARGE SCALE GENOMIC DNA]</scope>
    <source>
        <tissue evidence="1">Heart</tissue>
    </source>
</reference>
<protein>
    <submittedName>
        <fullName evidence="1">Uncharacterized protein</fullName>
    </submittedName>
</protein>